<gene>
    <name evidence="7" type="ORF">SAMN04487992_1298</name>
</gene>
<dbReference type="PROSITE" id="PS50943">
    <property type="entry name" value="HTH_CROC1"/>
    <property type="match status" value="1"/>
</dbReference>
<dbReference type="Proteomes" id="UP000182114">
    <property type="component" value="Unassembled WGS sequence"/>
</dbReference>
<keyword evidence="2 5" id="KW-0812">Transmembrane</keyword>
<evidence type="ECO:0000256" key="4">
    <source>
        <dbReference type="ARBA" id="ARBA00023136"/>
    </source>
</evidence>
<dbReference type="GO" id="GO:0003677">
    <property type="term" value="F:DNA binding"/>
    <property type="evidence" value="ECO:0007669"/>
    <property type="project" value="InterPro"/>
</dbReference>
<dbReference type="SUPFAM" id="SSF47413">
    <property type="entry name" value="lambda repressor-like DNA-binding domains"/>
    <property type="match status" value="1"/>
</dbReference>
<dbReference type="InterPro" id="IPR019109">
    <property type="entry name" value="MamF_MmsF"/>
</dbReference>
<protein>
    <submittedName>
        <fullName evidence="7">Uncharacterized conserved protein, Tic20 family</fullName>
    </submittedName>
</protein>
<evidence type="ECO:0000256" key="3">
    <source>
        <dbReference type="ARBA" id="ARBA00022989"/>
    </source>
</evidence>
<dbReference type="Gene3D" id="1.10.260.40">
    <property type="entry name" value="lambda repressor-like DNA-binding domains"/>
    <property type="match status" value="1"/>
</dbReference>
<dbReference type="InterPro" id="IPR010982">
    <property type="entry name" value="Lambda_DNA-bd_dom_sf"/>
</dbReference>
<dbReference type="CDD" id="cd00093">
    <property type="entry name" value="HTH_XRE"/>
    <property type="match status" value="1"/>
</dbReference>
<evidence type="ECO:0000313" key="7">
    <source>
        <dbReference type="EMBL" id="SDF56423.1"/>
    </source>
</evidence>
<reference evidence="8" key="1">
    <citation type="submission" date="2016-10" db="EMBL/GenBank/DDBJ databases">
        <authorList>
            <person name="Varghese N."/>
            <person name="Submissions S."/>
        </authorList>
    </citation>
    <scope>NUCLEOTIDE SEQUENCE [LARGE SCALE GENOMIC DNA]</scope>
    <source>
        <strain evidence="8">DSM 24729</strain>
    </source>
</reference>
<evidence type="ECO:0000256" key="5">
    <source>
        <dbReference type="SAM" id="Phobius"/>
    </source>
</evidence>
<dbReference type="AlphaFoldDB" id="A0A1G7M403"/>
<name>A0A1G7M403_9FLAO</name>
<evidence type="ECO:0000313" key="8">
    <source>
        <dbReference type="Proteomes" id="UP000182114"/>
    </source>
</evidence>
<dbReference type="InterPro" id="IPR001387">
    <property type="entry name" value="Cro/C1-type_HTH"/>
</dbReference>
<keyword evidence="3 5" id="KW-1133">Transmembrane helix</keyword>
<proteinExistence type="predicted"/>
<feature type="domain" description="HTH cro/C1-type" evidence="6">
    <location>
        <begin position="5"/>
        <end position="60"/>
    </location>
</feature>
<organism evidence="7 8">
    <name type="scientific">Cellulophaga baltica</name>
    <dbReference type="NCBI Taxonomy" id="76594"/>
    <lineage>
        <taxon>Bacteria</taxon>
        <taxon>Pseudomonadati</taxon>
        <taxon>Bacteroidota</taxon>
        <taxon>Flavobacteriia</taxon>
        <taxon>Flavobacteriales</taxon>
        <taxon>Flavobacteriaceae</taxon>
        <taxon>Cellulophaga</taxon>
    </lineage>
</organism>
<evidence type="ECO:0000256" key="2">
    <source>
        <dbReference type="ARBA" id="ARBA00022692"/>
    </source>
</evidence>
<dbReference type="Pfam" id="PF01381">
    <property type="entry name" value="HTH_3"/>
    <property type="match status" value="1"/>
</dbReference>
<feature type="transmembrane region" description="Helical" evidence="5">
    <location>
        <begin position="148"/>
        <end position="168"/>
    </location>
</feature>
<feature type="transmembrane region" description="Helical" evidence="5">
    <location>
        <begin position="82"/>
        <end position="103"/>
    </location>
</feature>
<keyword evidence="8" id="KW-1185">Reference proteome</keyword>
<accession>A0A1G7M403</accession>
<evidence type="ECO:0000256" key="1">
    <source>
        <dbReference type="ARBA" id="ARBA00004141"/>
    </source>
</evidence>
<comment type="subcellular location">
    <subcellularLocation>
        <location evidence="1">Membrane</location>
        <topology evidence="1">Multi-pass membrane protein</topology>
    </subcellularLocation>
</comment>
<dbReference type="SMART" id="SM00530">
    <property type="entry name" value="HTH_XRE"/>
    <property type="match status" value="1"/>
</dbReference>
<dbReference type="EMBL" id="FNBD01000029">
    <property type="protein sequence ID" value="SDF56423.1"/>
    <property type="molecule type" value="Genomic_DNA"/>
</dbReference>
<dbReference type="RefSeq" id="WP_074539601.1">
    <property type="nucleotide sequence ID" value="NZ_FNBD01000029.1"/>
</dbReference>
<sequence length="188" mass="21069">MKNSLKGHRTLKNLTQEELSKSSGISIRTIQRIEKGLSTGSSHTLKTLARTLSIERINIIQDESDNKLLVKNNLSTLKLMNFSILTMLVIPFGNIIFPAIVYFKNNKGDEKVKTIGKKILNFQILSMLLLPIVLVLLFLFIGKGYAGLPLTFVLSYLTYALANIIITIHTSIQINEKKEVLGFVPKIL</sequence>
<feature type="transmembrane region" description="Helical" evidence="5">
    <location>
        <begin position="124"/>
        <end position="142"/>
    </location>
</feature>
<evidence type="ECO:0000259" key="6">
    <source>
        <dbReference type="PROSITE" id="PS50943"/>
    </source>
</evidence>
<dbReference type="Pfam" id="PF09685">
    <property type="entry name" value="MamF_MmsF"/>
    <property type="match status" value="1"/>
</dbReference>
<keyword evidence="4 5" id="KW-0472">Membrane</keyword>